<protein>
    <recommendedName>
        <fullName evidence="3">Bacterial Ig-like domain-containing protein</fullName>
    </recommendedName>
</protein>
<organism evidence="4 5">
    <name type="scientific">Agreia bicolorata</name>
    <dbReference type="NCBI Taxonomy" id="110935"/>
    <lineage>
        <taxon>Bacteria</taxon>
        <taxon>Bacillati</taxon>
        <taxon>Actinomycetota</taxon>
        <taxon>Actinomycetes</taxon>
        <taxon>Micrococcales</taxon>
        <taxon>Microbacteriaceae</taxon>
        <taxon>Agreia</taxon>
    </lineage>
</organism>
<keyword evidence="2" id="KW-0732">Signal</keyword>
<name>A0ABR5CD71_9MICO</name>
<evidence type="ECO:0000256" key="2">
    <source>
        <dbReference type="SAM" id="SignalP"/>
    </source>
</evidence>
<proteinExistence type="predicted"/>
<evidence type="ECO:0000256" key="1">
    <source>
        <dbReference type="SAM" id="Phobius"/>
    </source>
</evidence>
<sequence length="558" mass="54884">MSSPTSARRTSRSRRTPFFLRVAGAALGGLLALGGGLAFAAPAQAAAQDATFALSPVTGPTTNFPNGKVVVSTDFACAADGTSARAFVTTPGAEIVPVPDATTPYFGTYDLVNYQDVGRGESGEVLSPSSVFSLSFSSKDFISAGLDTWLKPDMSYSIGFVCVTESDDLYLAADADGNSIATWGTLSIDSNKNYTFKAATKASTLDASAQAAGAYAATVSASVKSGGQTATDATGSVEFFEAGTSVGTAPVTGGVAMLPLSGLSVGVHSYTASYTPAGDSPYSASQTTAAASVTVDLVKLDTTVGLTGELQGENAAAFTATVTSAGGTASSATGAVEFFDGATKLGSADLAAGVASYTATALAAGATHQITAKYLGDSAYNASPASASVAIVVPAAPVVLVAGATVTPGTRYSYTAPAGSFTADETVTGEIHSAPIKLAETATAAADGSAIYVFTVPSALAAGDHSLILTGGRSDATVSVAFVVAAAAANDPGTTSPGSTTPGASGSNAAALFHTDWVGEAAGSNPVGFIAAIAALLALAAGAAAAGLKLRRSKRTRA</sequence>
<evidence type="ECO:0000259" key="3">
    <source>
        <dbReference type="Pfam" id="PF16640"/>
    </source>
</evidence>
<feature type="transmembrane region" description="Helical" evidence="1">
    <location>
        <begin position="527"/>
        <end position="548"/>
    </location>
</feature>
<keyword evidence="1" id="KW-1133">Transmembrane helix</keyword>
<accession>A0ABR5CD71</accession>
<dbReference type="Proteomes" id="UP000032503">
    <property type="component" value="Unassembled WGS sequence"/>
</dbReference>
<keyword evidence="1" id="KW-0812">Transmembrane</keyword>
<feature type="signal peptide" evidence="2">
    <location>
        <begin position="1"/>
        <end position="40"/>
    </location>
</feature>
<dbReference type="EMBL" id="JYFC01000006">
    <property type="protein sequence ID" value="KJC63585.1"/>
    <property type="molecule type" value="Genomic_DNA"/>
</dbReference>
<feature type="chain" id="PRO_5045320405" description="Bacterial Ig-like domain-containing protein" evidence="2">
    <location>
        <begin position="41"/>
        <end position="558"/>
    </location>
</feature>
<keyword evidence="5" id="KW-1185">Reference proteome</keyword>
<evidence type="ECO:0000313" key="5">
    <source>
        <dbReference type="Proteomes" id="UP000032503"/>
    </source>
</evidence>
<feature type="domain" description="Bacterial Ig-like" evidence="3">
    <location>
        <begin position="315"/>
        <end position="390"/>
    </location>
</feature>
<dbReference type="InterPro" id="IPR032109">
    <property type="entry name" value="Big_3_5"/>
</dbReference>
<dbReference type="Pfam" id="PF16640">
    <property type="entry name" value="Big_3_5"/>
    <property type="match status" value="2"/>
</dbReference>
<dbReference type="InterPro" id="IPR013783">
    <property type="entry name" value="Ig-like_fold"/>
</dbReference>
<reference evidence="4 5" key="1">
    <citation type="journal article" date="2001" name="Int. J. Syst. Evol. Microbiol.">
        <title>Agreia bicolorata gen. nov., sp. nov., to accommodate actinobacteria isolated from narrow reed grass infected by the nematode Heteroanguina graminophila.</title>
        <authorList>
            <person name="Evtushenko L.I."/>
            <person name="Dorofeeva L.V."/>
            <person name="Dobrovolskaya T.G."/>
            <person name="Streshinskaya G.M."/>
            <person name="Subbotin S.A."/>
            <person name="Tiedje J.M."/>
        </authorList>
    </citation>
    <scope>NUCLEOTIDE SEQUENCE [LARGE SCALE GENOMIC DNA]</scope>
    <source>
        <strain evidence="4 5">VKM Ac-1804</strain>
    </source>
</reference>
<comment type="caution">
    <text evidence="4">The sequence shown here is derived from an EMBL/GenBank/DDBJ whole genome shotgun (WGS) entry which is preliminary data.</text>
</comment>
<feature type="domain" description="Bacterial Ig-like" evidence="3">
    <location>
        <begin position="212"/>
        <end position="295"/>
    </location>
</feature>
<keyword evidence="1" id="KW-0472">Membrane</keyword>
<evidence type="ECO:0000313" key="4">
    <source>
        <dbReference type="EMBL" id="KJC63585.1"/>
    </source>
</evidence>
<dbReference type="RefSeq" id="WP_044442522.1">
    <property type="nucleotide sequence ID" value="NZ_JYFC01000006.1"/>
</dbReference>
<gene>
    <name evidence="4" type="ORF">TZ00_13685</name>
</gene>
<dbReference type="Gene3D" id="2.60.40.10">
    <property type="entry name" value="Immunoglobulins"/>
    <property type="match status" value="2"/>
</dbReference>